<evidence type="ECO:0000256" key="1">
    <source>
        <dbReference type="SAM" id="SignalP"/>
    </source>
</evidence>
<feature type="chain" id="PRO_5047525782" evidence="1">
    <location>
        <begin position="24"/>
        <end position="116"/>
    </location>
</feature>
<accession>A0ABS1X612</accession>
<keyword evidence="1" id="KW-0732">Signal</keyword>
<evidence type="ECO:0000313" key="3">
    <source>
        <dbReference type="Proteomes" id="UP000661077"/>
    </source>
</evidence>
<name>A0ABS1X612_9GAMM</name>
<organism evidence="2 3">
    <name type="scientific">Steroidobacter gossypii</name>
    <dbReference type="NCBI Taxonomy" id="2805490"/>
    <lineage>
        <taxon>Bacteria</taxon>
        <taxon>Pseudomonadati</taxon>
        <taxon>Pseudomonadota</taxon>
        <taxon>Gammaproteobacteria</taxon>
        <taxon>Steroidobacterales</taxon>
        <taxon>Steroidobacteraceae</taxon>
        <taxon>Steroidobacter</taxon>
    </lineage>
</organism>
<comment type="caution">
    <text evidence="2">The sequence shown here is derived from an EMBL/GenBank/DDBJ whole genome shotgun (WGS) entry which is preliminary data.</text>
</comment>
<evidence type="ECO:0000313" key="2">
    <source>
        <dbReference type="EMBL" id="MBM0108649.1"/>
    </source>
</evidence>
<gene>
    <name evidence="2" type="ORF">JM946_28290</name>
</gene>
<sequence length="116" mass="12511">MTKAARSLLALTFSGLIAPPATSAAERYTLHIDRQPVVRTLAELSKQTRLQIVGMFRNEGGAASRLTGPLTGEFTIECALQMLLADSDLTFVRVNANTIAVMAKPAEPEPGQRDRS</sequence>
<keyword evidence="3" id="KW-1185">Reference proteome</keyword>
<reference evidence="2 3" key="1">
    <citation type="journal article" date="2021" name="Int. J. Syst. Evol. Microbiol.">
        <title>Steroidobacter gossypii sp. nov., isolated from soil of cotton cropping field.</title>
        <authorList>
            <person name="Huang R."/>
            <person name="Yang S."/>
            <person name="Zhen C."/>
            <person name="Liu W."/>
        </authorList>
    </citation>
    <scope>NUCLEOTIDE SEQUENCE [LARGE SCALE GENOMIC DNA]</scope>
    <source>
        <strain evidence="2 3">S1-65</strain>
    </source>
</reference>
<dbReference type="RefSeq" id="WP_203170820.1">
    <property type="nucleotide sequence ID" value="NZ_JAEVLS010000009.1"/>
</dbReference>
<feature type="signal peptide" evidence="1">
    <location>
        <begin position="1"/>
        <end position="23"/>
    </location>
</feature>
<proteinExistence type="predicted"/>
<dbReference type="Gene3D" id="3.55.50.30">
    <property type="match status" value="1"/>
</dbReference>
<dbReference type="Proteomes" id="UP000661077">
    <property type="component" value="Unassembled WGS sequence"/>
</dbReference>
<protein>
    <submittedName>
        <fullName evidence="2">STN domain-containing protein</fullName>
    </submittedName>
</protein>
<dbReference type="EMBL" id="JAEVLS010000009">
    <property type="protein sequence ID" value="MBM0108649.1"/>
    <property type="molecule type" value="Genomic_DNA"/>
</dbReference>